<dbReference type="Gene3D" id="1.10.510.10">
    <property type="entry name" value="Transferase(Phosphotransferase) domain 1"/>
    <property type="match status" value="1"/>
</dbReference>
<evidence type="ECO:0000256" key="2">
    <source>
        <dbReference type="ARBA" id="ARBA00004221"/>
    </source>
</evidence>
<evidence type="ECO:0000256" key="11">
    <source>
        <dbReference type="ARBA" id="ARBA00041268"/>
    </source>
</evidence>
<evidence type="ECO:0000256" key="13">
    <source>
        <dbReference type="ARBA" id="ARBA00049003"/>
    </source>
</evidence>
<keyword evidence="17" id="KW-1185">Reference proteome</keyword>
<dbReference type="GO" id="GO:0016323">
    <property type="term" value="C:basolateral plasma membrane"/>
    <property type="evidence" value="ECO:0007669"/>
    <property type="project" value="UniProtKB-SubCell"/>
</dbReference>
<comment type="subcellular location">
    <subcellularLocation>
        <location evidence="2">Apical cell membrane</location>
    </subcellularLocation>
    <subcellularLocation>
        <location evidence="1">Basolateral cell membrane</location>
    </subcellularLocation>
    <subcellularLocation>
        <location evidence="3">Cytoplasm</location>
    </subcellularLocation>
</comment>
<evidence type="ECO:0000256" key="5">
    <source>
        <dbReference type="ARBA" id="ARBA00022490"/>
    </source>
</evidence>
<dbReference type="GO" id="GO:0043066">
    <property type="term" value="P:negative regulation of apoptotic process"/>
    <property type="evidence" value="ECO:0007669"/>
    <property type="project" value="TreeGrafter"/>
</dbReference>
<dbReference type="SMART" id="SM00220">
    <property type="entry name" value="S_TKc"/>
    <property type="match status" value="1"/>
</dbReference>
<comment type="catalytic activity">
    <reaction evidence="14">
        <text>L-threonyl-[protein] + ATP = O-phospho-L-threonyl-[protein] + ADP + H(+)</text>
        <dbReference type="Rhea" id="RHEA:46608"/>
        <dbReference type="Rhea" id="RHEA-COMP:11060"/>
        <dbReference type="Rhea" id="RHEA-COMP:11605"/>
        <dbReference type="ChEBI" id="CHEBI:15378"/>
        <dbReference type="ChEBI" id="CHEBI:30013"/>
        <dbReference type="ChEBI" id="CHEBI:30616"/>
        <dbReference type="ChEBI" id="CHEBI:61977"/>
        <dbReference type="ChEBI" id="CHEBI:456216"/>
        <dbReference type="EC" id="2.7.12.1"/>
    </reaction>
</comment>
<dbReference type="GO" id="GO:0045743">
    <property type="term" value="P:positive regulation of fibroblast growth factor receptor signaling pathway"/>
    <property type="evidence" value="ECO:0007669"/>
    <property type="project" value="TreeGrafter"/>
</dbReference>
<dbReference type="GO" id="GO:0044344">
    <property type="term" value="P:cellular response to fibroblast growth factor stimulus"/>
    <property type="evidence" value="ECO:0007669"/>
    <property type="project" value="TreeGrafter"/>
</dbReference>
<feature type="domain" description="Protein kinase" evidence="16">
    <location>
        <begin position="640"/>
        <end position="929"/>
    </location>
</feature>
<evidence type="ECO:0000259" key="16">
    <source>
        <dbReference type="PROSITE" id="PS50011"/>
    </source>
</evidence>
<dbReference type="GO" id="GO:0004712">
    <property type="term" value="F:protein serine/threonine/tyrosine kinase activity"/>
    <property type="evidence" value="ECO:0007669"/>
    <property type="project" value="UniProtKB-EC"/>
</dbReference>
<evidence type="ECO:0000256" key="12">
    <source>
        <dbReference type="ARBA" id="ARBA00042638"/>
    </source>
</evidence>
<evidence type="ECO:0000256" key="7">
    <source>
        <dbReference type="ARBA" id="ARBA00022679"/>
    </source>
</evidence>
<dbReference type="PANTHER" id="PTHR46392:SF1">
    <property type="entry name" value="DUAL SERINE_THREONINE AND TYROSINE PROTEIN KINASE"/>
    <property type="match status" value="1"/>
</dbReference>
<evidence type="ECO:0000256" key="6">
    <source>
        <dbReference type="ARBA" id="ARBA00022527"/>
    </source>
</evidence>
<dbReference type="KEGG" id="bbel:109473957"/>
<evidence type="ECO:0000256" key="9">
    <source>
        <dbReference type="ARBA" id="ARBA00023137"/>
    </source>
</evidence>
<dbReference type="PROSITE" id="PS50011">
    <property type="entry name" value="PROTEIN_KINASE_DOM"/>
    <property type="match status" value="1"/>
</dbReference>
<dbReference type="RefSeq" id="XP_019629705.1">
    <property type="nucleotide sequence ID" value="XM_019774146.1"/>
</dbReference>
<sequence length="932" mass="106556">MAAQLTEGLKKTFEDFDSQKRQFKELYADVVEIFEQLKENVSDSPVFLTPETKLKIEHFIQGETPSLLLVGQTNCGKSSLINQLLFERTVLAAAETPCTARMVRLKYGETPRIRVIAANGEVLEEHRPQKAILKREFVELSDNDRKDEKLTSSSVVAELPIPFLAGGVEVIDTPGRNENKALDEVVDIQLNSILPIIVYVIDGRKLITKQDCEDLRQIKDKFPTLPIFYVLTKIDPADPDMYESDSDSDSEENNIEDEIERKKEEVFKILVAEDFIDESEANFNTSEFFHAVSSLKLKQLRLGNKDVEKVYEAQSSRLKSCLQKFVSDALTKHFLAIANCLQKAIEQCLDIYIKTATKIRESNKVIDDSLDAVKKYRDMMYGNTKTEQERHKDGLDKVLTDIFQNPETRSSIVQEIIQTYTPNLHVPQEGVVEVDTYNRVRRDFEEHVLTRIQNKVLSAIKSHFEHTKWLIGIKNAIGNVEETKESLEVVRAISKLVDSFYGVNVSIIVYRPDKLIDKVFFKIRDMLRATKRFLKHPFDTVRGLKHIGEPWRRELCERVFHNIDCKRLKEEVGRTVEEMMTEGVRNLNTCLDDLRELWQKRRNLSSEERKAILKFGPKLAHITLFLQSDKDKAKFGIPHVTDKDKIGEGGQAQVFRCPADYGPEGVTCAVKQMEISCTEDLTQTALEAYQSRQWGSEWGDCQQNLLPLLACIIRKQDETHHVYLVTKLMKTDLADALPGITDISDRLRIAIDVAKALDFLHQHDIIHRDIKPQNILLDEQNQVFVADFGLAKPAGLVQGSFVGTPLFMGPEVSQLEQRELLARAEGKDEKEIYYDFKADVFAYGILLWFLCVGSITAPQEYVHAAPLIALLFRVRPNHILMTEMGIRPEKRDFPPGCWDVMTKCWDGNPDNRPTMTQVLQDLTAIHEKLVTA</sequence>
<evidence type="ECO:0000256" key="15">
    <source>
        <dbReference type="ARBA" id="ARBA00051680"/>
    </source>
</evidence>
<accession>A0A6P4YJV3</accession>
<dbReference type="GeneID" id="109473957"/>
<organism evidence="17 18">
    <name type="scientific">Branchiostoma belcheri</name>
    <name type="common">Amphioxus</name>
    <dbReference type="NCBI Taxonomy" id="7741"/>
    <lineage>
        <taxon>Eukaryota</taxon>
        <taxon>Metazoa</taxon>
        <taxon>Chordata</taxon>
        <taxon>Cephalochordata</taxon>
        <taxon>Leptocardii</taxon>
        <taxon>Amphioxiformes</taxon>
        <taxon>Branchiostomatidae</taxon>
        <taxon>Branchiostoma</taxon>
    </lineage>
</organism>
<comment type="catalytic activity">
    <reaction evidence="13">
        <text>L-seryl-[protein] + ATP = O-phospho-L-seryl-[protein] + ADP + H(+)</text>
        <dbReference type="Rhea" id="RHEA:17989"/>
        <dbReference type="Rhea" id="RHEA-COMP:9863"/>
        <dbReference type="Rhea" id="RHEA-COMP:11604"/>
        <dbReference type="ChEBI" id="CHEBI:15378"/>
        <dbReference type="ChEBI" id="CHEBI:29999"/>
        <dbReference type="ChEBI" id="CHEBI:30616"/>
        <dbReference type="ChEBI" id="CHEBI:83421"/>
        <dbReference type="ChEBI" id="CHEBI:456216"/>
        <dbReference type="EC" id="2.7.12.1"/>
    </reaction>
</comment>
<dbReference type="Pfam" id="PF00069">
    <property type="entry name" value="Pkinase"/>
    <property type="match status" value="1"/>
</dbReference>
<dbReference type="PROSITE" id="PS00108">
    <property type="entry name" value="PROTEIN_KINASE_ST"/>
    <property type="match status" value="1"/>
</dbReference>
<dbReference type="InterPro" id="IPR051302">
    <property type="entry name" value="Dual_SerThr-Tyr_Kinase"/>
</dbReference>
<dbReference type="Pfam" id="PF00350">
    <property type="entry name" value="Dynamin_N"/>
    <property type="match status" value="1"/>
</dbReference>
<dbReference type="GO" id="GO:0070374">
    <property type="term" value="P:positive regulation of ERK1 and ERK2 cascade"/>
    <property type="evidence" value="ECO:0007669"/>
    <property type="project" value="TreeGrafter"/>
</dbReference>
<dbReference type="GO" id="GO:0004713">
    <property type="term" value="F:protein tyrosine kinase activity"/>
    <property type="evidence" value="ECO:0007669"/>
    <property type="project" value="UniProtKB-KW"/>
</dbReference>
<evidence type="ECO:0000256" key="4">
    <source>
        <dbReference type="ARBA" id="ARBA00013203"/>
    </source>
</evidence>
<evidence type="ECO:0000256" key="10">
    <source>
        <dbReference type="ARBA" id="ARBA00040421"/>
    </source>
</evidence>
<evidence type="ECO:0000313" key="17">
    <source>
        <dbReference type="Proteomes" id="UP000515135"/>
    </source>
</evidence>
<dbReference type="InterPro" id="IPR000719">
    <property type="entry name" value="Prot_kinase_dom"/>
</dbReference>
<keyword evidence="7" id="KW-0808">Transferase</keyword>
<protein>
    <recommendedName>
        <fullName evidence="10">Dual serine/threonine and tyrosine protein kinase</fullName>
        <ecNumber evidence="4">2.7.12.1</ecNumber>
    </recommendedName>
    <alternativeName>
        <fullName evidence="12">Dusty protein kinase</fullName>
    </alternativeName>
    <alternativeName>
        <fullName evidence="11">Receptor-interacting serine/threonine-protein kinase 5</fullName>
    </alternativeName>
</protein>
<evidence type="ECO:0000256" key="14">
    <source>
        <dbReference type="ARBA" id="ARBA00049308"/>
    </source>
</evidence>
<dbReference type="GO" id="GO:0005524">
    <property type="term" value="F:ATP binding"/>
    <property type="evidence" value="ECO:0007669"/>
    <property type="project" value="InterPro"/>
</dbReference>
<dbReference type="GO" id="GO:0016324">
    <property type="term" value="C:apical plasma membrane"/>
    <property type="evidence" value="ECO:0007669"/>
    <property type="project" value="UniProtKB-SubCell"/>
</dbReference>
<dbReference type="InterPro" id="IPR045063">
    <property type="entry name" value="Dynamin_N"/>
</dbReference>
<dbReference type="AlphaFoldDB" id="A0A6P4YJV3"/>
<evidence type="ECO:0000256" key="3">
    <source>
        <dbReference type="ARBA" id="ARBA00004496"/>
    </source>
</evidence>
<keyword evidence="5" id="KW-0963">Cytoplasm</keyword>
<evidence type="ECO:0000256" key="8">
    <source>
        <dbReference type="ARBA" id="ARBA00022777"/>
    </source>
</evidence>
<dbReference type="GO" id="GO:0004674">
    <property type="term" value="F:protein serine/threonine kinase activity"/>
    <property type="evidence" value="ECO:0007669"/>
    <property type="project" value="UniProtKB-KW"/>
</dbReference>
<dbReference type="SUPFAM" id="SSF56112">
    <property type="entry name" value="Protein kinase-like (PK-like)"/>
    <property type="match status" value="1"/>
</dbReference>
<dbReference type="SUPFAM" id="SSF52540">
    <property type="entry name" value="P-loop containing nucleoside triphosphate hydrolases"/>
    <property type="match status" value="1"/>
</dbReference>
<keyword evidence="8" id="KW-0418">Kinase</keyword>
<dbReference type="GO" id="GO:0005737">
    <property type="term" value="C:cytoplasm"/>
    <property type="evidence" value="ECO:0007669"/>
    <property type="project" value="UniProtKB-SubCell"/>
</dbReference>
<keyword evidence="9" id="KW-0829">Tyrosine-protein kinase</keyword>
<reference evidence="18" key="1">
    <citation type="submission" date="2025-08" db="UniProtKB">
        <authorList>
            <consortium name="RefSeq"/>
        </authorList>
    </citation>
    <scope>IDENTIFICATION</scope>
    <source>
        <tissue evidence="18">Gonad</tissue>
    </source>
</reference>
<dbReference type="InterPro" id="IPR011009">
    <property type="entry name" value="Kinase-like_dom_sf"/>
</dbReference>
<dbReference type="PANTHER" id="PTHR46392">
    <property type="entry name" value="DUAL SERINE/THREONINE AND TYROSINE PROTEIN KINASE"/>
    <property type="match status" value="1"/>
</dbReference>
<dbReference type="OrthoDB" id="6286435at2759"/>
<dbReference type="Gene3D" id="3.40.50.300">
    <property type="entry name" value="P-loop containing nucleotide triphosphate hydrolases"/>
    <property type="match status" value="1"/>
</dbReference>
<proteinExistence type="predicted"/>
<keyword evidence="6" id="KW-0723">Serine/threonine-protein kinase</keyword>
<evidence type="ECO:0000313" key="18">
    <source>
        <dbReference type="RefSeq" id="XP_019629705.1"/>
    </source>
</evidence>
<dbReference type="EC" id="2.7.12.1" evidence="4"/>
<dbReference type="Proteomes" id="UP000515135">
    <property type="component" value="Unplaced"/>
</dbReference>
<dbReference type="InterPro" id="IPR008271">
    <property type="entry name" value="Ser/Thr_kinase_AS"/>
</dbReference>
<comment type="catalytic activity">
    <reaction evidence="15">
        <text>L-tyrosyl-[protein] + ATP = O-phospho-L-tyrosyl-[protein] + ADP + H(+)</text>
        <dbReference type="Rhea" id="RHEA:10596"/>
        <dbReference type="Rhea" id="RHEA-COMP:10136"/>
        <dbReference type="Rhea" id="RHEA-COMP:20101"/>
        <dbReference type="ChEBI" id="CHEBI:15378"/>
        <dbReference type="ChEBI" id="CHEBI:30616"/>
        <dbReference type="ChEBI" id="CHEBI:46858"/>
        <dbReference type="ChEBI" id="CHEBI:61978"/>
        <dbReference type="ChEBI" id="CHEBI:456216"/>
        <dbReference type="EC" id="2.7.12.1"/>
    </reaction>
</comment>
<evidence type="ECO:0000256" key="1">
    <source>
        <dbReference type="ARBA" id="ARBA00004187"/>
    </source>
</evidence>
<name>A0A6P4YJV3_BRABE</name>
<gene>
    <name evidence="18" type="primary">LOC109473957</name>
</gene>
<dbReference type="InterPro" id="IPR027417">
    <property type="entry name" value="P-loop_NTPase"/>
</dbReference>